<protein>
    <submittedName>
        <fullName evidence="2">Uncharacterized protein</fullName>
    </submittedName>
</protein>
<proteinExistence type="predicted"/>
<sequence length="894" mass="100485">MPEVPLCLSSEQVDRIREYCSKWVEARTVVRRRMDAYEEDYAAFEKEKAEKGNPTLLDDDPAGRTWFEKIRDELNGEFQLDNSCALIADGPDKARYWAPKDIAAVMNLHVTTITRRLKAIGKAPSADWRGRLKACTHKTERPPVYSDGIFDVLMDWKAEYYLKSTILGPHHYKGEKISPEDEHRIRSFWQETMDEARREYDDRKAGEPEVSPEQEEELLRFVMDLSDEDRSVWSVRFPWDRPSHRGDVPDEGEPRGAALGGFKDAFTELWRSMSHWKGNLSAAALLTIYSELSYILSSLYAWFPLIALLVLTACFLCLRYRVPPRPFWGAAGSTAILFLGLWVLCFVGRGFSAENPSPLMRIPLMKDLQQGIARLEGIEARRTAETQAMLEEALQVTHAFLRERRRTDTPVSEAEYQQMLHKTEARETPESLRPLRSELRVNEARIYLHWAFDDYRSGLTKLQAAEQLLLQTREELTLAGRGHDVLQGRTALALSEVLYAGMERGLWGERADEAIRAADMASSLLRDREPQEAIAAQEARSHLFYFRGGQSIDPNSADLRQAEEAAREGLALSARNEGFLYPELALALGLALSAQENARKAIQAFTDGLRHTDMQLQPNLYVALSAALADANAVLCLGTKDPASRRDAEMALSAAFGVMNRYAHLTSDAFLHFALARASLAAGLAAQNGEDLEQALSSVNRVLDVWTFTPYTSNHIQAACTKAAILTGMTFLPKKHEDFDRLERAGSEMGSEAGDMIRNAARDARRARILMDQAVNREALRKAIQTLEQIAYYDRTNPTLARKCATDLFNAYLVLVEAHAAAGAMDKLFGPEDDEDHLAAAERALHRARELAGGQGTKKIERAESSLKRLRLSSSAAQMLMRLSGKTSQDLRKR</sequence>
<dbReference type="KEGG" id="sbr:SY1_13710"/>
<name>A0AB94IXJ4_9BACT</name>
<feature type="transmembrane region" description="Helical" evidence="1">
    <location>
        <begin position="299"/>
        <end position="318"/>
    </location>
</feature>
<dbReference type="EMBL" id="FP929056">
    <property type="protein sequence ID" value="CBL28458.1"/>
    <property type="molecule type" value="Genomic_DNA"/>
</dbReference>
<organism evidence="2 3">
    <name type="scientific">Fretibacterium fastidiosum</name>
    <dbReference type="NCBI Taxonomy" id="651822"/>
    <lineage>
        <taxon>Bacteria</taxon>
        <taxon>Thermotogati</taxon>
        <taxon>Synergistota</taxon>
        <taxon>Synergistia</taxon>
        <taxon>Synergistales</taxon>
        <taxon>Aminobacteriaceae</taxon>
        <taxon>Fretibacterium</taxon>
    </lineage>
</organism>
<gene>
    <name evidence="2" type="ORF">SY1_13710</name>
</gene>
<reference evidence="2 3" key="2">
    <citation type="submission" date="2010-03" db="EMBL/GenBank/DDBJ databases">
        <authorList>
            <person name="Pajon A."/>
        </authorList>
    </citation>
    <scope>NUCLEOTIDE SEQUENCE [LARGE SCALE GENOMIC DNA]</scope>
    <source>
        <strain evidence="2 3">SGP1</strain>
    </source>
</reference>
<evidence type="ECO:0000256" key="1">
    <source>
        <dbReference type="SAM" id="Phobius"/>
    </source>
</evidence>
<evidence type="ECO:0000313" key="2">
    <source>
        <dbReference type="EMBL" id="CBL28458.1"/>
    </source>
</evidence>
<keyword evidence="1" id="KW-0812">Transmembrane</keyword>
<evidence type="ECO:0000313" key="3">
    <source>
        <dbReference type="Proteomes" id="UP000008957"/>
    </source>
</evidence>
<dbReference type="AlphaFoldDB" id="A0AB94IXJ4"/>
<accession>A0AB94IXJ4</accession>
<keyword evidence="1" id="KW-1133">Transmembrane helix</keyword>
<reference evidence="3" key="1">
    <citation type="submission" date="2010-03" db="EMBL/GenBank/DDBJ databases">
        <title>The genome sequence of Synergistetes sp. SGP1.</title>
        <authorList>
            <consortium name="metaHIT consortium -- http://www.metahit.eu/"/>
            <person name="Pajon A."/>
            <person name="Turner K."/>
            <person name="Parkhill J."/>
            <person name="Wade W."/>
            <person name="Vartoukian S."/>
        </authorList>
    </citation>
    <scope>NUCLEOTIDE SEQUENCE [LARGE SCALE GENOMIC DNA]</scope>
    <source>
        <strain evidence="3">SGP1</strain>
    </source>
</reference>
<feature type="transmembrane region" description="Helical" evidence="1">
    <location>
        <begin position="330"/>
        <end position="351"/>
    </location>
</feature>
<dbReference type="Proteomes" id="UP000008957">
    <property type="component" value="Chromosome"/>
</dbReference>
<keyword evidence="1" id="KW-0472">Membrane</keyword>
<dbReference type="RefSeq" id="WP_015556605.1">
    <property type="nucleotide sequence ID" value="NC_021038.1"/>
</dbReference>
<keyword evidence="3" id="KW-1185">Reference proteome</keyword>